<organism evidence="2 3">
    <name type="scientific">Micromonospora purpureochromogenes</name>
    <dbReference type="NCBI Taxonomy" id="47872"/>
    <lineage>
        <taxon>Bacteria</taxon>
        <taxon>Bacillati</taxon>
        <taxon>Actinomycetota</taxon>
        <taxon>Actinomycetes</taxon>
        <taxon>Micromonosporales</taxon>
        <taxon>Micromonosporaceae</taxon>
        <taxon>Micromonospora</taxon>
    </lineage>
</organism>
<name>A0ABX2REB1_9ACTN</name>
<accession>A0ABX2REB1</accession>
<gene>
    <name evidence="2" type="ORF">HDA35_000452</name>
</gene>
<dbReference type="Proteomes" id="UP000631553">
    <property type="component" value="Unassembled WGS sequence"/>
</dbReference>
<reference evidence="2 3" key="1">
    <citation type="submission" date="2020-07" db="EMBL/GenBank/DDBJ databases">
        <title>Sequencing the genomes of 1000 actinobacteria strains.</title>
        <authorList>
            <person name="Klenk H.-P."/>
        </authorList>
    </citation>
    <scope>NUCLEOTIDE SEQUENCE [LARGE SCALE GENOMIC DNA]</scope>
    <source>
        <strain evidence="2 3">DSM 43814</strain>
    </source>
</reference>
<evidence type="ECO:0000256" key="1">
    <source>
        <dbReference type="SAM" id="MobiDB-lite"/>
    </source>
</evidence>
<feature type="compositionally biased region" description="Low complexity" evidence="1">
    <location>
        <begin position="8"/>
        <end position="18"/>
    </location>
</feature>
<dbReference type="RefSeq" id="WP_179801325.1">
    <property type="nucleotide sequence ID" value="NZ_JACCCQ010000001.1"/>
</dbReference>
<evidence type="ECO:0000313" key="3">
    <source>
        <dbReference type="Proteomes" id="UP000631553"/>
    </source>
</evidence>
<comment type="caution">
    <text evidence="2">The sequence shown here is derived from an EMBL/GenBank/DDBJ whole genome shotgun (WGS) entry which is preliminary data.</text>
</comment>
<protein>
    <recommendedName>
        <fullName evidence="4">Tat (Twin-arginine translocation) pathway signal sequence</fullName>
    </recommendedName>
</protein>
<keyword evidence="3" id="KW-1185">Reference proteome</keyword>
<proteinExistence type="predicted"/>
<dbReference type="PROSITE" id="PS51318">
    <property type="entry name" value="TAT"/>
    <property type="match status" value="1"/>
</dbReference>
<sequence length="276" mass="27968">MRDHGTEETSSMTEETSSPTRRRVIKAGVAVGTGVGAAAVVGSPASADVGDPAILGTVNHGSGSETLLIGGSASGPTLSLRGAPGSSALWLGQTTDENLPQEIATGSLALTARGDMVIGGKGGAKAYVNTSRWANRTMAVPPQRILDTRALSTYSANVVSATTVVTSGKLNAGKVIHLTVKNVPPALAERATAAYVNITVANTVSSGVLTAFSSSIAKPQTSSLNWWGPNQILSNLIEVQLGAYNGNQLAFAVHVSSATSVIVDVSGLILSSPGTY</sequence>
<evidence type="ECO:0000313" key="2">
    <source>
        <dbReference type="EMBL" id="NYF54621.1"/>
    </source>
</evidence>
<dbReference type="InterPro" id="IPR006311">
    <property type="entry name" value="TAT_signal"/>
</dbReference>
<feature type="region of interest" description="Disordered" evidence="1">
    <location>
        <begin position="1"/>
        <end position="23"/>
    </location>
</feature>
<dbReference type="EMBL" id="JACCCQ010000001">
    <property type="protein sequence ID" value="NYF54621.1"/>
    <property type="molecule type" value="Genomic_DNA"/>
</dbReference>
<evidence type="ECO:0008006" key="4">
    <source>
        <dbReference type="Google" id="ProtNLM"/>
    </source>
</evidence>